<dbReference type="Pfam" id="PF07494">
    <property type="entry name" value="Reg_prop"/>
    <property type="match status" value="7"/>
</dbReference>
<dbReference type="SUPFAM" id="SSF55874">
    <property type="entry name" value="ATPase domain of HSP90 chaperone/DNA topoisomerase II/histidine kinase"/>
    <property type="match status" value="2"/>
</dbReference>
<dbReference type="EC" id="2.7.13.3" evidence="2"/>
<feature type="signal peptide" evidence="10">
    <location>
        <begin position="1"/>
        <end position="23"/>
    </location>
</feature>
<dbReference type="SUPFAM" id="SSF55781">
    <property type="entry name" value="GAF domain-like"/>
    <property type="match status" value="1"/>
</dbReference>
<dbReference type="RefSeq" id="WP_237379479.1">
    <property type="nucleotide sequence ID" value="NZ_CP071793.1"/>
</dbReference>
<dbReference type="InterPro" id="IPR005467">
    <property type="entry name" value="His_kinase_dom"/>
</dbReference>
<evidence type="ECO:0000256" key="6">
    <source>
        <dbReference type="ARBA" id="ARBA00023125"/>
    </source>
</evidence>
<feature type="domain" description="Response regulatory" evidence="12">
    <location>
        <begin position="1118"/>
        <end position="1235"/>
    </location>
</feature>
<dbReference type="InterPro" id="IPR036890">
    <property type="entry name" value="HATPase_C_sf"/>
</dbReference>
<dbReference type="Gene3D" id="2.60.40.10">
    <property type="entry name" value="Immunoglobulins"/>
    <property type="match status" value="1"/>
</dbReference>
<dbReference type="SMART" id="SM00448">
    <property type="entry name" value="REC"/>
    <property type="match status" value="1"/>
</dbReference>
<dbReference type="SUPFAM" id="SSF52172">
    <property type="entry name" value="CheY-like"/>
    <property type="match status" value="1"/>
</dbReference>
<dbReference type="Gene3D" id="3.30.565.10">
    <property type="entry name" value="Histidine kinase-like ATPase, C-terminal domain"/>
    <property type="match status" value="2"/>
</dbReference>
<dbReference type="PROSITE" id="PS50110">
    <property type="entry name" value="RESPONSE_REGULATORY"/>
    <property type="match status" value="1"/>
</dbReference>
<dbReference type="Gene3D" id="1.10.287.130">
    <property type="match status" value="1"/>
</dbReference>
<evidence type="ECO:0000256" key="4">
    <source>
        <dbReference type="ARBA" id="ARBA00023012"/>
    </source>
</evidence>
<dbReference type="InterPro" id="IPR004358">
    <property type="entry name" value="Sig_transdc_His_kin-like_C"/>
</dbReference>
<evidence type="ECO:0000259" key="12">
    <source>
        <dbReference type="PROSITE" id="PS50110"/>
    </source>
</evidence>
<dbReference type="Gene3D" id="2.130.10.10">
    <property type="entry name" value="YVTN repeat-like/Quinoprotein amine dehydrogenase"/>
    <property type="match status" value="2"/>
</dbReference>
<evidence type="ECO:0000256" key="3">
    <source>
        <dbReference type="ARBA" id="ARBA00022553"/>
    </source>
</evidence>
<dbReference type="InterPro" id="IPR036097">
    <property type="entry name" value="HisK_dim/P_sf"/>
</dbReference>
<evidence type="ECO:0000256" key="1">
    <source>
        <dbReference type="ARBA" id="ARBA00000085"/>
    </source>
</evidence>
<dbReference type="Proteomes" id="UP000663929">
    <property type="component" value="Chromosome"/>
</dbReference>
<keyword evidence="4" id="KW-0902">Two-component regulatory system</keyword>
<name>A0A8A4TK40_SULCO</name>
<dbReference type="InterPro" id="IPR001789">
    <property type="entry name" value="Sig_transdc_resp-reg_receiver"/>
</dbReference>
<dbReference type="SMART" id="SM00387">
    <property type="entry name" value="HATPase_c"/>
    <property type="match status" value="2"/>
</dbReference>
<dbReference type="InterPro" id="IPR011006">
    <property type="entry name" value="CheY-like_superfamily"/>
</dbReference>
<dbReference type="SUPFAM" id="SSF63829">
    <property type="entry name" value="Calcium-dependent phosphotriesterase"/>
    <property type="match status" value="3"/>
</dbReference>
<dbReference type="Pfam" id="PF00512">
    <property type="entry name" value="HisKA"/>
    <property type="match status" value="1"/>
</dbReference>
<dbReference type="InterPro" id="IPR003594">
    <property type="entry name" value="HATPase_dom"/>
</dbReference>
<dbReference type="FunFam" id="2.60.40.10:FF:000791">
    <property type="entry name" value="Two-component system sensor histidine kinase/response regulator"/>
    <property type="match status" value="1"/>
</dbReference>
<dbReference type="Gene3D" id="3.40.50.2300">
    <property type="match status" value="1"/>
</dbReference>
<feature type="domain" description="Histidine kinase" evidence="11">
    <location>
        <begin position="863"/>
        <end position="1080"/>
    </location>
</feature>
<dbReference type="Pfam" id="PF00072">
    <property type="entry name" value="Response_reg"/>
    <property type="match status" value="1"/>
</dbReference>
<dbReference type="SMART" id="SM00388">
    <property type="entry name" value="HisKA"/>
    <property type="match status" value="1"/>
</dbReference>
<gene>
    <name evidence="13" type="ORF">J3U87_30055</name>
</gene>
<reference evidence="13" key="1">
    <citation type="submission" date="2021-03" db="EMBL/GenBank/DDBJ databases">
        <title>Acanthopleuribacteraceae sp. M133.</title>
        <authorList>
            <person name="Wang G."/>
        </authorList>
    </citation>
    <scope>NUCLEOTIDE SEQUENCE</scope>
    <source>
        <strain evidence="13">M133</strain>
    </source>
</reference>
<feature type="modified residue" description="4-aspartylphosphate" evidence="8">
    <location>
        <position position="1168"/>
    </location>
</feature>
<dbReference type="InterPro" id="IPR003661">
    <property type="entry name" value="HisK_dim/P_dom"/>
</dbReference>
<evidence type="ECO:0000259" key="11">
    <source>
        <dbReference type="PROSITE" id="PS50109"/>
    </source>
</evidence>
<proteinExistence type="predicted"/>
<accession>A0A8A4TK40</accession>
<dbReference type="InterPro" id="IPR011123">
    <property type="entry name" value="Y_Y_Y"/>
</dbReference>
<dbReference type="CDD" id="cd00082">
    <property type="entry name" value="HisKA"/>
    <property type="match status" value="1"/>
</dbReference>
<dbReference type="InterPro" id="IPR015943">
    <property type="entry name" value="WD40/YVTN_repeat-like_dom_sf"/>
</dbReference>
<protein>
    <recommendedName>
        <fullName evidence="2">histidine kinase</fullName>
        <ecNumber evidence="2">2.7.13.3</ecNumber>
    </recommendedName>
</protein>
<dbReference type="FunFam" id="3.40.50.2300:FF:000001">
    <property type="entry name" value="DNA-binding response regulator PhoB"/>
    <property type="match status" value="1"/>
</dbReference>
<organism evidence="13 14">
    <name type="scientific">Sulfidibacter corallicola</name>
    <dbReference type="NCBI Taxonomy" id="2818388"/>
    <lineage>
        <taxon>Bacteria</taxon>
        <taxon>Pseudomonadati</taxon>
        <taxon>Acidobacteriota</taxon>
        <taxon>Holophagae</taxon>
        <taxon>Acanthopleuribacterales</taxon>
        <taxon>Acanthopleuribacteraceae</taxon>
        <taxon>Sulfidibacter</taxon>
    </lineage>
</organism>
<evidence type="ECO:0000313" key="13">
    <source>
        <dbReference type="EMBL" id="QTD49847.1"/>
    </source>
</evidence>
<dbReference type="CDD" id="cd17574">
    <property type="entry name" value="REC_OmpR"/>
    <property type="match status" value="1"/>
</dbReference>
<dbReference type="KEGG" id="scor:J3U87_30055"/>
<evidence type="ECO:0000313" key="14">
    <source>
        <dbReference type="Proteomes" id="UP000663929"/>
    </source>
</evidence>
<dbReference type="Pfam" id="PF02518">
    <property type="entry name" value="HATPase_c"/>
    <property type="match status" value="2"/>
</dbReference>
<dbReference type="InterPro" id="IPR011110">
    <property type="entry name" value="Reg_prop"/>
</dbReference>
<dbReference type="PROSITE" id="PS50109">
    <property type="entry name" value="HIS_KIN"/>
    <property type="match status" value="2"/>
</dbReference>
<dbReference type="Pfam" id="PF07495">
    <property type="entry name" value="Y_Y_Y"/>
    <property type="match status" value="1"/>
</dbReference>
<dbReference type="PANTHER" id="PTHR43547">
    <property type="entry name" value="TWO-COMPONENT HISTIDINE KINASE"/>
    <property type="match status" value="1"/>
</dbReference>
<evidence type="ECO:0000256" key="8">
    <source>
        <dbReference type="PROSITE-ProRule" id="PRU00169"/>
    </source>
</evidence>
<keyword evidence="10" id="KW-0732">Signal</keyword>
<comment type="catalytic activity">
    <reaction evidence="1">
        <text>ATP + protein L-histidine = ADP + protein N-phospho-L-histidine.</text>
        <dbReference type="EC" id="2.7.13.3"/>
    </reaction>
</comment>
<dbReference type="InterPro" id="IPR013783">
    <property type="entry name" value="Ig-like_fold"/>
</dbReference>
<keyword evidence="14" id="KW-1185">Reference proteome</keyword>
<dbReference type="Gene3D" id="3.30.450.40">
    <property type="match status" value="1"/>
</dbReference>
<keyword evidence="6" id="KW-0238">DNA-binding</keyword>
<dbReference type="PANTHER" id="PTHR43547:SF2">
    <property type="entry name" value="HYBRID SIGNAL TRANSDUCTION HISTIDINE KINASE C"/>
    <property type="match status" value="1"/>
</dbReference>
<dbReference type="PRINTS" id="PR00344">
    <property type="entry name" value="BCTRLSENSOR"/>
</dbReference>
<evidence type="ECO:0000256" key="7">
    <source>
        <dbReference type="ARBA" id="ARBA00023163"/>
    </source>
</evidence>
<dbReference type="SUPFAM" id="SSF47384">
    <property type="entry name" value="Homodimeric domain of signal transducing histidine kinase"/>
    <property type="match status" value="1"/>
</dbReference>
<dbReference type="GO" id="GO:0000155">
    <property type="term" value="F:phosphorelay sensor kinase activity"/>
    <property type="evidence" value="ECO:0007669"/>
    <property type="project" value="InterPro"/>
</dbReference>
<evidence type="ECO:0000256" key="10">
    <source>
        <dbReference type="SAM" id="SignalP"/>
    </source>
</evidence>
<sequence length="1730" mass="192883">MKFPVAKATLFFLCLVLAPPNWGPGLMAQQKTLHFARYDDQAGLSQNSALSLHQDRKGYIWIGTQDGLNRFDGYTFRTFKNVPGDPHSLSDDWVWVIDEDRNGTMWVGTHSGGLNRFHRDTERFDRYPADRANPDMLADAEVRAFYQDPQGTIWVGTRHGGLHRLRADGRGFDRLNRTVPGGPDMSRAFVTEILEDRSGLLWVGSHKGLFTFDSSREILVPYLGPSELDQIQVTAIFEGDDGTLWIGTTQHGLVRLNPVTGEARGYRLDDQISNAGSVNHITGLVPARDGTIWLATRVGLQRLTPGTESLEAFRHDPGVPESLSSNLVLSAMEDSTGVLWFGTLDRGVNKFNPKTEVFAHYQSTSDTERSLGGDQVRSMALDAEGHLWVGLGGNGLDFVDRQMNQVTHYRNDPQDPNSLDHDLVEAVYVDRGGSVWVGTYTGVNRFDPETNGFVRYLPDPQNLSSPDRIGVDFVVEILEDREGLLWFASYGKGLDAFDSRTGTYRHYVSKPDDPTTLSNDTVTTLLENEDGDLWVGTTQGLNLWNRENETFRQWRHQSDEDGSLSHNSVVSLCIAANGALWVGTHSGLNRYHPETDQFTSYSERFGFLNDNCVAMLEDDQGRIWISTNKGLIRFEPETEKFRTFTYDDGLQGNEFHMGAATRSPDGTMFFGGLNGITVFDPNLIKPDSIPPKVVLTELSLLNKPVALSTPARPTPLTVPIDRMSSLTLDHTHNDFTLTFSALHYANPQKNRFRYKLEGFDTHWVNVNASRRIATYTNLDSGEYVFRVEAINLDGVASARGRHLGIRITPPPWRTTWAYTLYFLGGSFLLIWIVTAQRRKLAFERSVNERLKQVDRLKDEFLANTSHELRTPLNGIIGLAESLRDGVAGPVADQVDANLAMIVSGGRRLASLVNDILDFSKLRNHNLELNRTAVDLRPLCDVVVTLSRPLIRSNKLVLENQVERDMIVYADENRVLQILHNLVGNAIKFTDAGSVRLRAERRDGFIQVEVSDTGIGIAQEQQERIFESFAQADGSDERSFGGTGLGLSVSKELVGLHGGTIGVHSTRGEGATFFFTLPICDAAPESIQIGQAATQVPRPIPDLAANAIVRPTREGSDARILVVDDEPVNRQVLINHLSMRGFHSVEASDGHEALRLIREETPFDLVLLDVMMPHLSGYQVCEEIRKQFGPHQLPIIFLTAKNRVSDLVSGFAIGGNDYLTKPIMKEELLARVDTHLDLARFNHDLEKKVNARTAELRLRNEELETLDQIVRTVNQQVHLGELAQTLLDQAIALVYSARKGFCLVYDDTEQVFRCEAASGYTAGGLYLEEHAFQQLLNEDQLMPQQTTSGVYTIRGDLQPRNGISLPLAASRLLIAMPFGRTMGAFLVLDHPETPDAFRDTDIHMLSRFREHAVTAMTKTKMIRDLVKTRKDLVDSAHVAGMAEIAVNVVHMVGNSLNSLTTTTQLLETELKNNRNLTFFDKLMGKMNPDDEHWATFVENSEQGQKVREIFSRIGAGLHEHQQKLAREVDDLSAHVRNIQSVLQDQERYAGLAEHYGERVRLREVIRAAVDNASYLFEETDIHIVREIEDVPPVWLNPVKMQRILLCLLKNAWEAMLQSHHKQITIRCKDHGDEIHLSVSDTGSGIALAEHPKIFAQGFTTKQDAKGFGLHYCANAVSEMGGTIEANSSGPGAGTTVTILLPRREGPLPQEPDAAGEAEQATNTGEIQRGVG</sequence>
<evidence type="ECO:0000256" key="2">
    <source>
        <dbReference type="ARBA" id="ARBA00012438"/>
    </source>
</evidence>
<keyword evidence="5" id="KW-0805">Transcription regulation</keyword>
<evidence type="ECO:0000256" key="5">
    <source>
        <dbReference type="ARBA" id="ARBA00023015"/>
    </source>
</evidence>
<feature type="domain" description="Histidine kinase" evidence="11">
    <location>
        <begin position="1446"/>
        <end position="1703"/>
    </location>
</feature>
<dbReference type="FunFam" id="3.30.565.10:FF:000010">
    <property type="entry name" value="Sensor histidine kinase RcsC"/>
    <property type="match status" value="1"/>
</dbReference>
<dbReference type="InterPro" id="IPR029016">
    <property type="entry name" value="GAF-like_dom_sf"/>
</dbReference>
<dbReference type="CDD" id="cd16922">
    <property type="entry name" value="HATPase_EvgS-ArcB-TorS-like"/>
    <property type="match status" value="1"/>
</dbReference>
<feature type="chain" id="PRO_5035182060" description="histidine kinase" evidence="10">
    <location>
        <begin position="24"/>
        <end position="1730"/>
    </location>
</feature>
<keyword evidence="3 8" id="KW-0597">Phosphoprotein</keyword>
<evidence type="ECO:0000256" key="9">
    <source>
        <dbReference type="SAM" id="MobiDB-lite"/>
    </source>
</evidence>
<dbReference type="GO" id="GO:0003677">
    <property type="term" value="F:DNA binding"/>
    <property type="evidence" value="ECO:0007669"/>
    <property type="project" value="UniProtKB-KW"/>
</dbReference>
<feature type="region of interest" description="Disordered" evidence="9">
    <location>
        <begin position="1702"/>
        <end position="1730"/>
    </location>
</feature>
<dbReference type="EMBL" id="CP071793">
    <property type="protein sequence ID" value="QTD49847.1"/>
    <property type="molecule type" value="Genomic_DNA"/>
</dbReference>
<keyword evidence="7" id="KW-0804">Transcription</keyword>